<dbReference type="Proteomes" id="UP001149607">
    <property type="component" value="Chromosome"/>
</dbReference>
<evidence type="ECO:0000256" key="4">
    <source>
        <dbReference type="ARBA" id="ARBA00022692"/>
    </source>
</evidence>
<dbReference type="AlphaFoldDB" id="A0A9X4IF00"/>
<gene>
    <name evidence="8" type="ORF">ORY91_000013</name>
    <name evidence="9" type="ORF">V9W64_09805</name>
</gene>
<dbReference type="InterPro" id="IPR004776">
    <property type="entry name" value="Mem_transp_PIN-like"/>
</dbReference>
<dbReference type="PANTHER" id="PTHR36838">
    <property type="entry name" value="AUXIN EFFLUX CARRIER FAMILY PROTEIN"/>
    <property type="match status" value="1"/>
</dbReference>
<name>A0A9X4IF00_9NEIS</name>
<keyword evidence="5 7" id="KW-1133">Transmembrane helix</keyword>
<accession>A0A9X4IF00</accession>
<dbReference type="PANTHER" id="PTHR36838:SF3">
    <property type="entry name" value="TRANSPORTER AUXIN EFFLUX CARRIER EC FAMILY"/>
    <property type="match status" value="1"/>
</dbReference>
<feature type="transmembrane region" description="Helical" evidence="7">
    <location>
        <begin position="6"/>
        <end position="26"/>
    </location>
</feature>
<keyword evidence="3" id="KW-1003">Cell membrane</keyword>
<dbReference type="EMBL" id="CP146598">
    <property type="protein sequence ID" value="WWY02970.1"/>
    <property type="molecule type" value="Genomic_DNA"/>
</dbReference>
<evidence type="ECO:0000256" key="7">
    <source>
        <dbReference type="SAM" id="Phobius"/>
    </source>
</evidence>
<evidence type="ECO:0000256" key="6">
    <source>
        <dbReference type="ARBA" id="ARBA00023136"/>
    </source>
</evidence>
<dbReference type="RefSeq" id="WP_274585798.1">
    <property type="nucleotide sequence ID" value="NZ_CP145811.1"/>
</dbReference>
<protein>
    <submittedName>
        <fullName evidence="8">AEC family transporter</fullName>
    </submittedName>
</protein>
<dbReference type="GO" id="GO:0016020">
    <property type="term" value="C:membrane"/>
    <property type="evidence" value="ECO:0007669"/>
    <property type="project" value="UniProtKB-SubCell"/>
</dbReference>
<evidence type="ECO:0000256" key="2">
    <source>
        <dbReference type="ARBA" id="ARBA00022448"/>
    </source>
</evidence>
<evidence type="ECO:0000256" key="1">
    <source>
        <dbReference type="ARBA" id="ARBA00004141"/>
    </source>
</evidence>
<sequence length="311" mass="32280">MLAIFQITAPVFAILLLGFAAVRAGWFAFDELRGAAKLVMRVGLPALIFQAVATKPLAEAFDTAYLAGYGGGTAAAFVFGWAAGRFVRRQDGAAAALSGFGMSMSNTGFIGYPLLATAIGIPAGQYMAMNALLENLIALPLFYIVADASGGSGKSRWQTLRDVAGNLLRNPMIAAIPVSLVFAAGWLPVPAVADKVTAMLASASAPVALFVIGGSLAGLKLRGSLPDIALISIGKLVVFPLTVSAGLWLAGAARDVIWIGALLAGVPMASIFPLVCAQYGYEKRGSAAMLLTVVLSFFSISLLMWWGGFAR</sequence>
<evidence type="ECO:0000313" key="10">
    <source>
        <dbReference type="Proteomes" id="UP001149607"/>
    </source>
</evidence>
<feature type="transmembrane region" description="Helical" evidence="7">
    <location>
        <begin position="228"/>
        <end position="250"/>
    </location>
</feature>
<feature type="transmembrane region" description="Helical" evidence="7">
    <location>
        <begin position="287"/>
        <end position="306"/>
    </location>
</feature>
<proteinExistence type="predicted"/>
<keyword evidence="4 7" id="KW-0812">Transmembrane</keyword>
<feature type="transmembrane region" description="Helical" evidence="7">
    <location>
        <begin position="64"/>
        <end position="83"/>
    </location>
</feature>
<keyword evidence="10" id="KW-1185">Reference proteome</keyword>
<evidence type="ECO:0000313" key="9">
    <source>
        <dbReference type="EMBL" id="WWY02970.1"/>
    </source>
</evidence>
<comment type="subcellular location">
    <subcellularLocation>
        <location evidence="1">Membrane</location>
        <topology evidence="1">Multi-pass membrane protein</topology>
    </subcellularLocation>
</comment>
<keyword evidence="2" id="KW-0813">Transport</keyword>
<organism evidence="8">
    <name type="scientific">Neisseria leonii</name>
    <dbReference type="NCBI Taxonomy" id="2995413"/>
    <lineage>
        <taxon>Bacteria</taxon>
        <taxon>Pseudomonadati</taxon>
        <taxon>Pseudomonadota</taxon>
        <taxon>Betaproteobacteria</taxon>
        <taxon>Neisseriales</taxon>
        <taxon>Neisseriaceae</taxon>
        <taxon>Neisseria</taxon>
    </lineage>
</organism>
<feature type="transmembrane region" description="Helical" evidence="7">
    <location>
        <begin position="127"/>
        <end position="146"/>
    </location>
</feature>
<reference evidence="9" key="2">
    <citation type="submission" date="2024-02" db="EMBL/GenBank/DDBJ databases">
        <title>Neisseria leonii sp. nov.</title>
        <authorList>
            <person name="Boutroux M."/>
            <person name="Favre-Rochex S."/>
            <person name="Gorgette O."/>
            <person name="Touak G."/>
            <person name="Muhle E."/>
            <person name="Chesneau O."/>
            <person name="Clermont D."/>
            <person name="Rahi P."/>
        </authorList>
    </citation>
    <scope>NUCLEOTIDE SEQUENCE</scope>
    <source>
        <strain evidence="9">51.81</strain>
    </source>
</reference>
<feature type="transmembrane region" description="Helical" evidence="7">
    <location>
        <begin position="256"/>
        <end position="275"/>
    </location>
</feature>
<reference evidence="8" key="1">
    <citation type="submission" date="2022-10" db="EMBL/GenBank/DDBJ databases">
        <authorList>
            <person name="Boutroux M."/>
        </authorList>
    </citation>
    <scope>NUCLEOTIDE SEQUENCE</scope>
    <source>
        <strain evidence="8">51.81</strain>
    </source>
</reference>
<dbReference type="GO" id="GO:0055085">
    <property type="term" value="P:transmembrane transport"/>
    <property type="evidence" value="ECO:0007669"/>
    <property type="project" value="InterPro"/>
</dbReference>
<dbReference type="Pfam" id="PF03547">
    <property type="entry name" value="Mem_trans"/>
    <property type="match status" value="1"/>
</dbReference>
<evidence type="ECO:0000313" key="8">
    <source>
        <dbReference type="EMBL" id="MDD9328752.1"/>
    </source>
</evidence>
<feature type="transmembrane region" description="Helical" evidence="7">
    <location>
        <begin position="167"/>
        <end position="187"/>
    </location>
</feature>
<keyword evidence="6 7" id="KW-0472">Membrane</keyword>
<dbReference type="EMBL" id="JAPQFL010000010">
    <property type="protein sequence ID" value="MDD9328752.1"/>
    <property type="molecule type" value="Genomic_DNA"/>
</dbReference>
<evidence type="ECO:0000256" key="5">
    <source>
        <dbReference type="ARBA" id="ARBA00022989"/>
    </source>
</evidence>
<evidence type="ECO:0000256" key="3">
    <source>
        <dbReference type="ARBA" id="ARBA00022475"/>
    </source>
</evidence>
<feature type="transmembrane region" description="Helical" evidence="7">
    <location>
        <begin position="95"/>
        <end position="115"/>
    </location>
</feature>
<feature type="transmembrane region" description="Helical" evidence="7">
    <location>
        <begin position="199"/>
        <end position="219"/>
    </location>
</feature>